<name>Q8JFD5_CHICK</name>
<feature type="chain" id="PRO_5044738110" evidence="1">
    <location>
        <begin position="25"/>
        <end position="57"/>
    </location>
</feature>
<dbReference type="VEuPathDB" id="HostDB:geneid_373904"/>
<reference evidence="2" key="1">
    <citation type="journal article" date="2002" name="J. Virol.">
        <title>Resistance to infection by subgroups B, D, and E avian sarcoma and leukosis viruses is explained by a premature stop codon within a resistance allele of the tvb receptor gene.</title>
        <authorList>
            <person name="Klucking S."/>
            <person name="Adkins H.B."/>
            <person name="Young J.A."/>
        </authorList>
    </citation>
    <scope>NUCLEOTIDE SEQUENCE</scope>
</reference>
<dbReference type="AlphaFoldDB" id="Q8JFD5"/>
<reference evidence="3" key="2">
    <citation type="submission" date="2020-11" db="EMBL/GenBank/DDBJ databases">
        <title>Gallus gallus (Chicken) genome, bGalGal1, GRCg7b, maternal haplotype autosomes + Z &amp; W.</title>
        <authorList>
            <person name="Warren W."/>
            <person name="Formenti G."/>
            <person name="Fedrigo O."/>
            <person name="Haase B."/>
            <person name="Mountcastle J."/>
            <person name="Balacco J."/>
            <person name="Tracey A."/>
            <person name="Schneider V."/>
            <person name="Okimoto R."/>
            <person name="Cheng H."/>
            <person name="Hawken R."/>
            <person name="Howe K."/>
            <person name="Jarvis E.D."/>
        </authorList>
    </citation>
    <scope>NUCLEOTIDE SEQUENCE [LARGE SCALE GENOMIC DNA]</scope>
    <source>
        <strain evidence="3">Broiler</strain>
    </source>
</reference>
<dbReference type="HOGENOM" id="CLU_038161_1_0_1"/>
<sequence length="57" mass="6351">MRSAALRLCPVLLLLFAEVQLGSAAAVKKRADRSDLQKPDLYRRKCPMGTYEANDSI</sequence>
<reference evidence="3" key="3">
    <citation type="submission" date="2025-05" db="UniProtKB">
        <authorList>
            <consortium name="Ensembl"/>
        </authorList>
    </citation>
    <scope>IDENTIFICATION</scope>
    <source>
        <strain evidence="3">broiler</strain>
    </source>
</reference>
<keyword evidence="4" id="KW-1185">Reference proteome</keyword>
<protein>
    <submittedName>
        <fullName evidence="2">Truncated TvbR</fullName>
    </submittedName>
    <submittedName>
        <fullName evidence="3">Tumor necrosis factor receptor superfamily, member 10b</fullName>
    </submittedName>
</protein>
<accession>Q8JFD5</accession>
<dbReference type="Ensembl" id="ENSGALT00010047418.1">
    <property type="protein sequence ID" value="ENSGALP00010028095.1"/>
    <property type="gene ID" value="ENSGALG00010019652.1"/>
</dbReference>
<feature type="signal peptide" evidence="1">
    <location>
        <begin position="1"/>
        <end position="24"/>
    </location>
</feature>
<dbReference type="EMBL" id="AF507016">
    <property type="protein sequence ID" value="AAM88789.1"/>
    <property type="molecule type" value="mRNA"/>
</dbReference>
<organism evidence="2">
    <name type="scientific">Gallus gallus</name>
    <name type="common">Chicken</name>
    <dbReference type="NCBI Taxonomy" id="9031"/>
    <lineage>
        <taxon>Eukaryota</taxon>
        <taxon>Metazoa</taxon>
        <taxon>Chordata</taxon>
        <taxon>Craniata</taxon>
        <taxon>Vertebrata</taxon>
        <taxon>Euteleostomi</taxon>
        <taxon>Archelosauria</taxon>
        <taxon>Archosauria</taxon>
        <taxon>Dinosauria</taxon>
        <taxon>Saurischia</taxon>
        <taxon>Theropoda</taxon>
        <taxon>Coelurosauria</taxon>
        <taxon>Aves</taxon>
        <taxon>Neognathae</taxon>
        <taxon>Galloanserae</taxon>
        <taxon>Galliformes</taxon>
        <taxon>Phasianidae</taxon>
        <taxon>Phasianinae</taxon>
        <taxon>Gallus</taxon>
    </lineage>
</organism>
<dbReference type="GeneTree" id="ENSGT00940000162635"/>
<proteinExistence type="evidence at transcript level"/>
<keyword evidence="1" id="KW-0732">Signal</keyword>
<evidence type="ECO:0000256" key="1">
    <source>
        <dbReference type="SAM" id="SignalP"/>
    </source>
</evidence>
<evidence type="ECO:0000313" key="2">
    <source>
        <dbReference type="EMBL" id="AAM88789.1"/>
    </source>
</evidence>
<gene>
    <name evidence="2" type="primary">tvb</name>
    <name evidence="3" type="synonym">TNFRSF10B</name>
</gene>
<evidence type="ECO:0000313" key="3">
    <source>
        <dbReference type="Ensembl" id="ENSGALP00010028095.1"/>
    </source>
</evidence>
<evidence type="ECO:0000313" key="4">
    <source>
        <dbReference type="Proteomes" id="UP000000539"/>
    </source>
</evidence>
<dbReference type="Proteomes" id="UP000000539">
    <property type="component" value="Chromosome 22"/>
</dbReference>